<organism evidence="1 2">
    <name type="scientific">Mesorhizobium marinum</name>
    <dbReference type="NCBI Taxonomy" id="3228790"/>
    <lineage>
        <taxon>Bacteria</taxon>
        <taxon>Pseudomonadati</taxon>
        <taxon>Pseudomonadota</taxon>
        <taxon>Alphaproteobacteria</taxon>
        <taxon>Hyphomicrobiales</taxon>
        <taxon>Phyllobacteriaceae</taxon>
        <taxon>Mesorhizobium</taxon>
    </lineage>
</organism>
<protein>
    <submittedName>
        <fullName evidence="1">Uncharacterized protein</fullName>
    </submittedName>
</protein>
<reference evidence="1 2" key="1">
    <citation type="submission" date="2024-06" db="EMBL/GenBank/DDBJ databases">
        <authorList>
            <person name="Tuo L."/>
        </authorList>
    </citation>
    <scope>NUCLEOTIDE SEQUENCE [LARGE SCALE GENOMIC DNA]</scope>
    <source>
        <strain evidence="1 2">ZMM04-5</strain>
    </source>
</reference>
<comment type="caution">
    <text evidence="1">The sequence shown here is derived from an EMBL/GenBank/DDBJ whole genome shotgun (WGS) entry which is preliminary data.</text>
</comment>
<evidence type="ECO:0000313" key="1">
    <source>
        <dbReference type="EMBL" id="MEW9808727.1"/>
    </source>
</evidence>
<name>A0ABV3R5Z0_9HYPH</name>
<dbReference type="RefSeq" id="WP_367725969.1">
    <property type="nucleotide sequence ID" value="NZ_JBFOCI010000010.1"/>
</dbReference>
<keyword evidence="2" id="KW-1185">Reference proteome</keyword>
<sequence length="121" mass="13529">MQTWTDAAELANAIEERVLCGARRIALSPATALMLVETVRSAIAHPQQAPPATSKFNVDLYGTGSCIMEVDQNADIRKVVAWAENTLAARAAFDELCRRNPTTSYHQRRRSWVEADRMVKR</sequence>
<dbReference type="EMBL" id="JBFOCI010000010">
    <property type="protein sequence ID" value="MEW9808727.1"/>
    <property type="molecule type" value="Genomic_DNA"/>
</dbReference>
<accession>A0ABV3R5Z0</accession>
<dbReference type="Proteomes" id="UP001556196">
    <property type="component" value="Unassembled WGS sequence"/>
</dbReference>
<gene>
    <name evidence="1" type="ORF">ABUE31_22280</name>
</gene>
<proteinExistence type="predicted"/>
<evidence type="ECO:0000313" key="2">
    <source>
        <dbReference type="Proteomes" id="UP001556196"/>
    </source>
</evidence>